<proteinExistence type="predicted"/>
<evidence type="ECO:0000256" key="3">
    <source>
        <dbReference type="ARBA" id="ARBA00022525"/>
    </source>
</evidence>
<keyword evidence="11" id="KW-1185">Reference proteome</keyword>
<evidence type="ECO:0000313" key="11">
    <source>
        <dbReference type="Proteomes" id="UP000694545"/>
    </source>
</evidence>
<evidence type="ECO:0000256" key="7">
    <source>
        <dbReference type="PROSITE-ProRule" id="PRU00276"/>
    </source>
</evidence>
<sequence length="662" mass="72744">MHVCVSVWELGSAPHTSAPGAVGDKDCPPLSEEGAGPGCWDARHWHTPLLFCAPLCLLSRRSILANDFRVYTYTHSGSVVSTTPSIQRDCYYQGYVETYTNSLVTLSTCTGLSGVLLFENLTYGIEPVTSTSGFQHLVYQIEYSSRDLSVSKENYSIKWSAGMNQRANPGVPVSYDFMGSNEDVLARKITQLMGFLNTMFFKLNLRIILSSLELWIDRDKISTLGTAEELLEKFVEWKQTHLALRPHDVSFLFGDMCPALVRAGWCEHPRKRTFSVIVAQLLGISLGLHFDNKQSALPCMLPCRQSNGAKFFSSCSVKDFRNFLGFGSSQCLLNRPRIDITYRSPSCGNRVLEEGEQCDCGSQCESSPCCQSDCTLKSGKECAQGPCCVQCKLRPKGTLCRDTVDEDCDLKEYCNGTSAECTEDFFVQDGQTCEADTGVCMKGICQSPDRWCRKIFGKGNGGPSLPCTLSQNDRMGHCGSTARGYQNCQWDLKCGKLVCEYPSKKPFVVDNTAIIYAKVQNRLCVTLDYMKGPGVKDPFLVQDGTGCGKGMVRAALGAMEDPGQGVGSGAGILCGWRTRPCPAAFPSLLPSRHVRTAAPRMPSQRPCWMGIVGVVVQMPLKATRVGIVHQPSGLTWSWPRFCFAASSSRGGLAWLGLTWMSF</sequence>
<evidence type="ECO:0000256" key="4">
    <source>
        <dbReference type="ARBA" id="ARBA00022656"/>
    </source>
</evidence>
<dbReference type="InterPro" id="IPR024079">
    <property type="entry name" value="MetalloPept_cat_dom_sf"/>
</dbReference>
<dbReference type="GO" id="GO:0090729">
    <property type="term" value="F:toxin activity"/>
    <property type="evidence" value="ECO:0007669"/>
    <property type="project" value="UniProtKB-KW"/>
</dbReference>
<feature type="domain" description="Disintegrin" evidence="8">
    <location>
        <begin position="344"/>
        <end position="429"/>
    </location>
</feature>
<dbReference type="PROSITE" id="PS50214">
    <property type="entry name" value="DISINTEGRIN_2"/>
    <property type="match status" value="1"/>
</dbReference>
<keyword evidence="3" id="KW-0964">Secreted</keyword>
<dbReference type="InterPro" id="IPR001590">
    <property type="entry name" value="Peptidase_M12B"/>
</dbReference>
<comment type="caution">
    <text evidence="7">Lacks conserved residue(s) required for the propagation of feature annotation.</text>
</comment>
<evidence type="ECO:0000256" key="2">
    <source>
        <dbReference type="ARBA" id="ARBA00022442"/>
    </source>
</evidence>
<dbReference type="GO" id="GO:0007155">
    <property type="term" value="P:cell adhesion"/>
    <property type="evidence" value="ECO:0007669"/>
    <property type="project" value="TreeGrafter"/>
</dbReference>
<evidence type="ECO:0000256" key="6">
    <source>
        <dbReference type="ARBA" id="ARBA00023240"/>
    </source>
</evidence>
<dbReference type="Pfam" id="PF01562">
    <property type="entry name" value="Pep_M12B_propep"/>
    <property type="match status" value="1"/>
</dbReference>
<dbReference type="CDD" id="cd04269">
    <property type="entry name" value="ZnMc_adamalysin_II_like"/>
    <property type="match status" value="1"/>
</dbReference>
<accession>A0A8D2LJ18</accession>
<dbReference type="Pfam" id="PF00200">
    <property type="entry name" value="Disintegrin"/>
    <property type="match status" value="1"/>
</dbReference>
<dbReference type="GO" id="GO:0004222">
    <property type="term" value="F:metalloendopeptidase activity"/>
    <property type="evidence" value="ECO:0007669"/>
    <property type="project" value="InterPro"/>
</dbReference>
<dbReference type="Pfam" id="PF08516">
    <property type="entry name" value="ADAM_CR"/>
    <property type="match status" value="1"/>
</dbReference>
<dbReference type="Gene3D" id="3.40.390.10">
    <property type="entry name" value="Collagenase (Catalytic Domain)"/>
    <property type="match status" value="1"/>
</dbReference>
<dbReference type="PROSITE" id="PS00427">
    <property type="entry name" value="DISINTEGRIN_1"/>
    <property type="match status" value="1"/>
</dbReference>
<dbReference type="PANTHER" id="PTHR11905">
    <property type="entry name" value="ADAM A DISINTEGRIN AND METALLOPROTEASE DOMAIN"/>
    <property type="match status" value="1"/>
</dbReference>
<dbReference type="FunFam" id="4.10.70.10:FF:000003">
    <property type="entry name" value="Disintegrin and metalloproteinase domain-containing protein 17"/>
    <property type="match status" value="1"/>
</dbReference>
<dbReference type="PROSITE" id="PS50215">
    <property type="entry name" value="ADAM_MEPRO"/>
    <property type="match status" value="1"/>
</dbReference>
<reference evidence="10" key="1">
    <citation type="submission" date="2025-08" db="UniProtKB">
        <authorList>
            <consortium name="Ensembl"/>
        </authorList>
    </citation>
    <scope>IDENTIFICATION</scope>
</reference>
<dbReference type="GO" id="GO:0005576">
    <property type="term" value="C:extracellular region"/>
    <property type="evidence" value="ECO:0007669"/>
    <property type="project" value="UniProtKB-SubCell"/>
</dbReference>
<feature type="domain" description="Peptidase M12B" evidence="9">
    <location>
        <begin position="175"/>
        <end position="336"/>
    </location>
</feature>
<dbReference type="SMART" id="SM00050">
    <property type="entry name" value="DISIN"/>
    <property type="match status" value="1"/>
</dbReference>
<organism evidence="10 11">
    <name type="scientific">Varanus komodoensis</name>
    <name type="common">Komodo dragon</name>
    <dbReference type="NCBI Taxonomy" id="61221"/>
    <lineage>
        <taxon>Eukaryota</taxon>
        <taxon>Metazoa</taxon>
        <taxon>Chordata</taxon>
        <taxon>Craniata</taxon>
        <taxon>Vertebrata</taxon>
        <taxon>Euteleostomi</taxon>
        <taxon>Lepidosauria</taxon>
        <taxon>Squamata</taxon>
        <taxon>Bifurcata</taxon>
        <taxon>Unidentata</taxon>
        <taxon>Episquamata</taxon>
        <taxon>Toxicofera</taxon>
        <taxon>Anguimorpha</taxon>
        <taxon>Paleoanguimorpha</taxon>
        <taxon>Varanoidea</taxon>
        <taxon>Varanidae</taxon>
        <taxon>Varanus</taxon>
    </lineage>
</organism>
<dbReference type="InterPro" id="IPR006586">
    <property type="entry name" value="ADAM_Cys-rich"/>
</dbReference>
<name>A0A8D2LJ18_VARKO</name>
<keyword evidence="2" id="KW-1201">Platelet aggregation inhibiting toxin</keyword>
<keyword evidence="6" id="KW-1199">Hemostasis impairing toxin</keyword>
<protein>
    <submittedName>
        <fullName evidence="10">Uncharacterized protein</fullName>
    </submittedName>
</protein>
<reference evidence="10" key="2">
    <citation type="submission" date="2025-09" db="UniProtKB">
        <authorList>
            <consortium name="Ensembl"/>
        </authorList>
    </citation>
    <scope>IDENTIFICATION</scope>
</reference>
<comment type="subcellular location">
    <subcellularLocation>
        <location evidence="1">Secreted</location>
    </subcellularLocation>
</comment>
<dbReference type="GO" id="GO:0006508">
    <property type="term" value="P:proteolysis"/>
    <property type="evidence" value="ECO:0007669"/>
    <property type="project" value="InterPro"/>
</dbReference>
<evidence type="ECO:0000256" key="1">
    <source>
        <dbReference type="ARBA" id="ARBA00004613"/>
    </source>
</evidence>
<dbReference type="SUPFAM" id="SSF55486">
    <property type="entry name" value="Metalloproteases ('zincins'), catalytic domain"/>
    <property type="match status" value="1"/>
</dbReference>
<dbReference type="InterPro" id="IPR034027">
    <property type="entry name" value="Reprolysin_adamalysin"/>
</dbReference>
<evidence type="ECO:0000259" key="8">
    <source>
        <dbReference type="PROSITE" id="PS50214"/>
    </source>
</evidence>
<evidence type="ECO:0000259" key="9">
    <source>
        <dbReference type="PROSITE" id="PS50215"/>
    </source>
</evidence>
<dbReference type="InterPro" id="IPR018358">
    <property type="entry name" value="Disintegrin_CS"/>
</dbReference>
<dbReference type="AlphaFoldDB" id="A0A8D2LJ18"/>
<dbReference type="GO" id="GO:0008584">
    <property type="term" value="P:male gonad development"/>
    <property type="evidence" value="ECO:0007669"/>
    <property type="project" value="TreeGrafter"/>
</dbReference>
<dbReference type="GO" id="GO:0005886">
    <property type="term" value="C:plasma membrane"/>
    <property type="evidence" value="ECO:0007669"/>
    <property type="project" value="TreeGrafter"/>
</dbReference>
<dbReference type="InterPro" id="IPR002870">
    <property type="entry name" value="Peptidase_M12B_N"/>
</dbReference>
<dbReference type="SMART" id="SM00608">
    <property type="entry name" value="ACR"/>
    <property type="match status" value="1"/>
</dbReference>
<dbReference type="GO" id="GO:0007339">
    <property type="term" value="P:binding of sperm to zona pellucida"/>
    <property type="evidence" value="ECO:0007669"/>
    <property type="project" value="TreeGrafter"/>
</dbReference>
<dbReference type="PANTHER" id="PTHR11905:SF158">
    <property type="entry name" value="DISINTEGRIN AND METALLOPROTEINASE DOMAIN-CONTAINING PROTEIN 18"/>
    <property type="match status" value="1"/>
</dbReference>
<evidence type="ECO:0000256" key="5">
    <source>
        <dbReference type="ARBA" id="ARBA00023157"/>
    </source>
</evidence>
<evidence type="ECO:0000313" key="10">
    <source>
        <dbReference type="Ensembl" id="ENSVKKP00000023322.1"/>
    </source>
</evidence>
<dbReference type="Ensembl" id="ENSVKKT00000023902.1">
    <property type="protein sequence ID" value="ENSVKKP00000023322.1"/>
    <property type="gene ID" value="ENSVKKG00000015455.1"/>
</dbReference>
<keyword evidence="5" id="KW-1015">Disulfide bond</keyword>
<dbReference type="Proteomes" id="UP000694545">
    <property type="component" value="Unplaced"/>
</dbReference>
<keyword evidence="4" id="KW-0800">Toxin</keyword>
<dbReference type="Pfam" id="PF01421">
    <property type="entry name" value="Reprolysin"/>
    <property type="match status" value="1"/>
</dbReference>
<dbReference type="SUPFAM" id="SSF57552">
    <property type="entry name" value="Blood coagulation inhibitor (disintegrin)"/>
    <property type="match status" value="1"/>
</dbReference>
<dbReference type="InterPro" id="IPR036436">
    <property type="entry name" value="Disintegrin_dom_sf"/>
</dbReference>
<dbReference type="Gene3D" id="4.10.70.10">
    <property type="entry name" value="Disintegrin domain"/>
    <property type="match status" value="1"/>
</dbReference>
<dbReference type="InterPro" id="IPR001762">
    <property type="entry name" value="Disintegrin_dom"/>
</dbReference>